<dbReference type="EMBL" id="MRCB01000011">
    <property type="protein sequence ID" value="OKH22977.1"/>
    <property type="molecule type" value="Genomic_DNA"/>
</dbReference>
<evidence type="ECO:0000256" key="4">
    <source>
        <dbReference type="RuleBase" id="RU004046"/>
    </source>
</evidence>
<gene>
    <name evidence="3" type="primary">glk</name>
    <name evidence="5" type="ORF">NIES593_10945</name>
</gene>
<comment type="catalytic activity">
    <reaction evidence="3">
        <text>D-glucose + ATP = D-glucose 6-phosphate + ADP + H(+)</text>
        <dbReference type="Rhea" id="RHEA:17825"/>
        <dbReference type="ChEBI" id="CHEBI:4167"/>
        <dbReference type="ChEBI" id="CHEBI:15378"/>
        <dbReference type="ChEBI" id="CHEBI:30616"/>
        <dbReference type="ChEBI" id="CHEBI:61548"/>
        <dbReference type="ChEBI" id="CHEBI:456216"/>
        <dbReference type="EC" id="2.7.1.2"/>
    </reaction>
</comment>
<proteinExistence type="inferred from homology"/>
<reference evidence="5 6" key="1">
    <citation type="submission" date="2016-11" db="EMBL/GenBank/DDBJ databases">
        <title>Draft Genome Sequences of Nine Cyanobacterial Strains from Diverse Habitats.</title>
        <authorList>
            <person name="Zhu T."/>
            <person name="Hou S."/>
            <person name="Lu X."/>
            <person name="Hess W.R."/>
        </authorList>
    </citation>
    <scope>NUCLEOTIDE SEQUENCE [LARGE SCALE GENOMIC DNA]</scope>
    <source>
        <strain evidence="5 6">NIES-593</strain>
    </source>
</reference>
<keyword evidence="1 3" id="KW-0808">Transferase</keyword>
<dbReference type="GO" id="GO:0006096">
    <property type="term" value="P:glycolytic process"/>
    <property type="evidence" value="ECO:0007669"/>
    <property type="project" value="UniProtKB-UniRule"/>
</dbReference>
<keyword evidence="6" id="KW-1185">Reference proteome</keyword>
<accession>A0A1U7HHD3</accession>
<dbReference type="InterPro" id="IPR043129">
    <property type="entry name" value="ATPase_NBD"/>
</dbReference>
<evidence type="ECO:0000256" key="2">
    <source>
        <dbReference type="ARBA" id="ARBA00022777"/>
    </source>
</evidence>
<name>A0A1U7HHD3_9CYAN</name>
<organism evidence="5 6">
    <name type="scientific">Hydrococcus rivularis NIES-593</name>
    <dbReference type="NCBI Taxonomy" id="1921803"/>
    <lineage>
        <taxon>Bacteria</taxon>
        <taxon>Bacillati</taxon>
        <taxon>Cyanobacteriota</taxon>
        <taxon>Cyanophyceae</taxon>
        <taxon>Pleurocapsales</taxon>
        <taxon>Hydrococcaceae</taxon>
        <taxon>Hydrococcus</taxon>
    </lineage>
</organism>
<dbReference type="Proteomes" id="UP000186868">
    <property type="component" value="Unassembled WGS sequence"/>
</dbReference>
<dbReference type="AlphaFoldDB" id="A0A1U7HHD3"/>
<evidence type="ECO:0000313" key="5">
    <source>
        <dbReference type="EMBL" id="OKH22977.1"/>
    </source>
</evidence>
<sequence>MAILLAGDIGGTKTILRLVKAEKTETTHKFPTLITLYEQTYSSKEFPDLVPIVCRLLEAATEQLGERPIVEKACFGIAGPVTNNTAKLTNLSWSLEGDRIERELSIAKVSLINDFAAIGYGVLGLSEQDLYALQAVESDRNAPIAILGAGTGLGEGFLIPLSDGSYRVFSSEGGHVDFAPHSTLEFQLLNYILEKNNLERVSVERIVSGQGIISIYQFLWDRDSSQSSPAFAKIYQTWLQELGKEEKTVDLAAEISKAAIAQSDRLCQQTMRLFVEAYGAEAGNLALKLLPYGGLYIAGGISAKILSLLQQEDFMKAFKAKGRVSPILNKIPVYVVLNPKVGLIGAAFRAAQI</sequence>
<dbReference type="Pfam" id="PF02685">
    <property type="entry name" value="Glucokinase"/>
    <property type="match status" value="1"/>
</dbReference>
<dbReference type="SUPFAM" id="SSF53067">
    <property type="entry name" value="Actin-like ATPase domain"/>
    <property type="match status" value="1"/>
</dbReference>
<dbReference type="Gene3D" id="3.40.367.20">
    <property type="match status" value="1"/>
</dbReference>
<dbReference type="OrthoDB" id="9800595at2"/>
<dbReference type="NCBIfam" id="TIGR00749">
    <property type="entry name" value="glk"/>
    <property type="match status" value="1"/>
</dbReference>
<evidence type="ECO:0000256" key="1">
    <source>
        <dbReference type="ARBA" id="ARBA00022679"/>
    </source>
</evidence>
<dbReference type="RefSeq" id="WP_073599612.1">
    <property type="nucleotide sequence ID" value="NZ_MRCB01000011.1"/>
</dbReference>
<comment type="similarity">
    <text evidence="3 4">Belongs to the bacterial glucokinase family.</text>
</comment>
<feature type="binding site" evidence="3">
    <location>
        <begin position="7"/>
        <end position="12"/>
    </location>
    <ligand>
        <name>ATP</name>
        <dbReference type="ChEBI" id="CHEBI:30616"/>
    </ligand>
</feature>
<dbReference type="NCBIfam" id="NF001415">
    <property type="entry name" value="PRK00292.1-2"/>
    <property type="match status" value="1"/>
</dbReference>
<dbReference type="EC" id="2.7.1.2" evidence="3"/>
<dbReference type="GO" id="GO:0005536">
    <property type="term" value="F:D-glucose binding"/>
    <property type="evidence" value="ECO:0007669"/>
    <property type="project" value="InterPro"/>
</dbReference>
<keyword evidence="3" id="KW-0963">Cytoplasm</keyword>
<dbReference type="InterPro" id="IPR003836">
    <property type="entry name" value="Glucokinase"/>
</dbReference>
<comment type="caution">
    <text evidence="5">The sequence shown here is derived from an EMBL/GenBank/DDBJ whole genome shotgun (WGS) entry which is preliminary data.</text>
</comment>
<dbReference type="CDD" id="cd24008">
    <property type="entry name" value="ASKHA_NBD_GLK"/>
    <property type="match status" value="1"/>
</dbReference>
<dbReference type="PANTHER" id="PTHR47363">
    <property type="entry name" value="GLUCOKINASE"/>
    <property type="match status" value="1"/>
</dbReference>
<evidence type="ECO:0000313" key="6">
    <source>
        <dbReference type="Proteomes" id="UP000186868"/>
    </source>
</evidence>
<keyword evidence="3" id="KW-0547">Nucleotide-binding</keyword>
<dbReference type="Gene3D" id="3.30.420.40">
    <property type="match status" value="1"/>
</dbReference>
<dbReference type="HAMAP" id="MF_00524">
    <property type="entry name" value="Glucokinase"/>
    <property type="match status" value="1"/>
</dbReference>
<comment type="subcellular location">
    <subcellularLocation>
        <location evidence="3">Cytoplasm</location>
    </subcellularLocation>
</comment>
<dbReference type="GO" id="GO:0004340">
    <property type="term" value="F:glucokinase activity"/>
    <property type="evidence" value="ECO:0007669"/>
    <property type="project" value="UniProtKB-UniRule"/>
</dbReference>
<dbReference type="PANTHER" id="PTHR47363:SF1">
    <property type="entry name" value="GLUCOKINASE"/>
    <property type="match status" value="1"/>
</dbReference>
<keyword evidence="3" id="KW-0324">Glycolysis</keyword>
<dbReference type="GO" id="GO:0005524">
    <property type="term" value="F:ATP binding"/>
    <property type="evidence" value="ECO:0007669"/>
    <property type="project" value="UniProtKB-UniRule"/>
</dbReference>
<evidence type="ECO:0000256" key="3">
    <source>
        <dbReference type="HAMAP-Rule" id="MF_00524"/>
    </source>
</evidence>
<keyword evidence="3" id="KW-0067">ATP-binding</keyword>
<keyword evidence="2 3" id="KW-0418">Kinase</keyword>
<protein>
    <recommendedName>
        <fullName evidence="3">Glucokinase</fullName>
        <ecNumber evidence="3">2.7.1.2</ecNumber>
    </recommendedName>
    <alternativeName>
        <fullName evidence="3">Glucose kinase</fullName>
    </alternativeName>
</protein>
<dbReference type="GO" id="GO:0005737">
    <property type="term" value="C:cytoplasm"/>
    <property type="evidence" value="ECO:0007669"/>
    <property type="project" value="UniProtKB-SubCell"/>
</dbReference>
<dbReference type="STRING" id="1921803.NIES593_10945"/>